<organism evidence="2">
    <name type="scientific">Pseudomonas syringae CC1417</name>
    <dbReference type="NCBI Taxonomy" id="1357272"/>
    <lineage>
        <taxon>Bacteria</taxon>
        <taxon>Pseudomonadati</taxon>
        <taxon>Pseudomonadota</taxon>
        <taxon>Gammaproteobacteria</taxon>
        <taxon>Pseudomonadales</taxon>
        <taxon>Pseudomonadaceae</taxon>
        <taxon>Pseudomonas</taxon>
        <taxon>Pseudomonas syringae</taxon>
    </lineage>
</organism>
<dbReference type="InterPro" id="IPR002645">
    <property type="entry name" value="STAS_dom"/>
</dbReference>
<accession>A0AAU8LIH2</accession>
<dbReference type="AlphaFoldDB" id="A0AAU8LIH2"/>
<dbReference type="SUPFAM" id="SSF52091">
    <property type="entry name" value="SpoIIaa-like"/>
    <property type="match status" value="1"/>
</dbReference>
<evidence type="ECO:0000313" key="2">
    <source>
        <dbReference type="EMBL" id="XCN68354.1"/>
    </source>
</evidence>
<gene>
    <name evidence="2" type="ORF">N011_03380</name>
</gene>
<dbReference type="Pfam" id="PF13466">
    <property type="entry name" value="STAS_2"/>
    <property type="match status" value="1"/>
</dbReference>
<reference evidence="2" key="2">
    <citation type="submission" date="2024-07" db="EMBL/GenBank/DDBJ databases">
        <title>A complete genome sequence for Pseudomonas syringae CC1417.</title>
        <authorList>
            <person name="Baltrus D.A."/>
        </authorList>
    </citation>
    <scope>NUCLEOTIDE SEQUENCE</scope>
    <source>
        <strain evidence="2">CC1417</strain>
    </source>
</reference>
<name>A0AAU8LIH2_PSESX</name>
<dbReference type="RefSeq" id="WP_024695045.1">
    <property type="nucleotide sequence ID" value="NZ_CP159362.1"/>
</dbReference>
<sequence length="98" mass="10719">MCNADGLLQRIVIKEGDLTIITAHTQHELLLEVIAMAKEIEIDLCDVVEIDAAGVQLLITARIESDRLGRHLLLSNASDVMISTLEARGLSRLLETDA</sequence>
<dbReference type="InterPro" id="IPR058548">
    <property type="entry name" value="MlaB-like_STAS"/>
</dbReference>
<dbReference type="EMBL" id="CP159362">
    <property type="protein sequence ID" value="XCN68354.1"/>
    <property type="molecule type" value="Genomic_DNA"/>
</dbReference>
<proteinExistence type="predicted"/>
<reference evidence="2" key="1">
    <citation type="journal article" date="2014" name="Genome Announc.">
        <title>Draft Genome Sequences of a Phylogenetically Diverse Suite of Pseudomonas syringae Strains from Multiple Source Populations.</title>
        <authorList>
            <person name="Baltrus D.A."/>
            <person name="Yourstone S."/>
            <person name="Lind A."/>
            <person name="Guilbaud C."/>
            <person name="Sands D.C."/>
            <person name="Jones C.D."/>
            <person name="Morris C.E."/>
            <person name="Dangl J.L."/>
        </authorList>
    </citation>
    <scope>NUCLEOTIDE SEQUENCE</scope>
    <source>
        <strain evidence="2">CC1417</strain>
    </source>
</reference>
<dbReference type="Gene3D" id="3.30.750.24">
    <property type="entry name" value="STAS domain"/>
    <property type="match status" value="1"/>
</dbReference>
<dbReference type="InterPro" id="IPR036513">
    <property type="entry name" value="STAS_dom_sf"/>
</dbReference>
<dbReference type="PROSITE" id="PS50801">
    <property type="entry name" value="STAS"/>
    <property type="match status" value="1"/>
</dbReference>
<dbReference type="InterPro" id="IPR052746">
    <property type="entry name" value="MlaB_ABC_Transporter"/>
</dbReference>
<dbReference type="PANTHER" id="PTHR35849:SF2">
    <property type="entry name" value="BLR2341 PROTEIN"/>
    <property type="match status" value="1"/>
</dbReference>
<protein>
    <submittedName>
        <fullName evidence="2">STAS domain-containing protein</fullName>
    </submittedName>
</protein>
<dbReference type="PANTHER" id="PTHR35849">
    <property type="entry name" value="BLR2341 PROTEIN"/>
    <property type="match status" value="1"/>
</dbReference>
<evidence type="ECO:0000259" key="1">
    <source>
        <dbReference type="PROSITE" id="PS50801"/>
    </source>
</evidence>
<feature type="domain" description="STAS" evidence="1">
    <location>
        <begin position="11"/>
        <end position="98"/>
    </location>
</feature>